<proteinExistence type="predicted"/>
<protein>
    <submittedName>
        <fullName evidence="1">Uncharacterized protein</fullName>
    </submittedName>
</protein>
<reference evidence="1" key="1">
    <citation type="journal article" date="2020" name="J. Eukaryot. Microbiol.">
        <title>De novo Sequencing, Assembly and Annotation of the Transcriptome for the Free-Living Testate Amoeba Arcella intermedia.</title>
        <authorList>
            <person name="Ribeiro G.M."/>
            <person name="Porfirio-Sousa A.L."/>
            <person name="Maurer-Alcala X.X."/>
            <person name="Katz L.A."/>
            <person name="Lahr D.J.G."/>
        </authorList>
    </citation>
    <scope>NUCLEOTIDE SEQUENCE</scope>
</reference>
<organism evidence="1">
    <name type="scientific">Arcella intermedia</name>
    <dbReference type="NCBI Taxonomy" id="1963864"/>
    <lineage>
        <taxon>Eukaryota</taxon>
        <taxon>Amoebozoa</taxon>
        <taxon>Tubulinea</taxon>
        <taxon>Elardia</taxon>
        <taxon>Arcellinida</taxon>
        <taxon>Sphaerothecina</taxon>
        <taxon>Arcellidae</taxon>
        <taxon>Arcella</taxon>
    </lineage>
</organism>
<dbReference type="EMBL" id="GIBP01011567">
    <property type="protein sequence ID" value="NDV40536.1"/>
    <property type="molecule type" value="Transcribed_RNA"/>
</dbReference>
<sequence>MAAIPSSPISFASRLIIVIVELKISNSPIDCAASSPILLSSNSKVVRVELN</sequence>
<dbReference type="AlphaFoldDB" id="A0A6B2LVF5"/>
<name>A0A6B2LVF5_9EUKA</name>
<accession>A0A6B2LVF5</accession>
<evidence type="ECO:0000313" key="1">
    <source>
        <dbReference type="EMBL" id="NDV40536.1"/>
    </source>
</evidence>